<dbReference type="InterPro" id="IPR027417">
    <property type="entry name" value="P-loop_NTPase"/>
</dbReference>
<protein>
    <submittedName>
        <fullName evidence="3">Deoxyadenosine/deoxycytidine kinase</fullName>
    </submittedName>
</protein>
<dbReference type="SUPFAM" id="SSF52540">
    <property type="entry name" value="P-loop containing nucleoside triphosphate hydrolases"/>
    <property type="match status" value="1"/>
</dbReference>
<dbReference type="InterPro" id="IPR002624">
    <property type="entry name" value="DCK/DGK"/>
</dbReference>
<evidence type="ECO:0000313" key="4">
    <source>
        <dbReference type="Proteomes" id="UP000324595"/>
    </source>
</evidence>
<dbReference type="PANTHER" id="PTHR10513">
    <property type="entry name" value="DEOXYNUCLEOSIDE KINASE"/>
    <property type="match status" value="1"/>
</dbReference>
<evidence type="ECO:0000256" key="1">
    <source>
        <dbReference type="PIRSR" id="PIRSR000705-3"/>
    </source>
</evidence>
<feature type="domain" description="Deoxynucleoside kinase" evidence="2">
    <location>
        <begin position="8"/>
        <end position="198"/>
    </location>
</feature>
<dbReference type="GO" id="GO:0005737">
    <property type="term" value="C:cytoplasm"/>
    <property type="evidence" value="ECO:0007669"/>
    <property type="project" value="TreeGrafter"/>
</dbReference>
<gene>
    <name evidence="3" type="ORF">LX73_1822</name>
</gene>
<evidence type="ECO:0000259" key="2">
    <source>
        <dbReference type="Pfam" id="PF01712"/>
    </source>
</evidence>
<keyword evidence="1" id="KW-0547">Nucleotide-binding</keyword>
<dbReference type="AlphaFoldDB" id="A0A5D3YMZ8"/>
<dbReference type="InterPro" id="IPR031314">
    <property type="entry name" value="DNK_dom"/>
</dbReference>
<dbReference type="RefSeq" id="WP_148899123.1">
    <property type="nucleotide sequence ID" value="NZ_VNHY01000002.1"/>
</dbReference>
<dbReference type="Gene3D" id="3.40.50.300">
    <property type="entry name" value="P-loop containing nucleotide triphosphate hydrolases"/>
    <property type="match status" value="1"/>
</dbReference>
<reference evidence="3 4" key="1">
    <citation type="submission" date="2019-07" db="EMBL/GenBank/DDBJ databases">
        <title>Genomic Encyclopedia of Archaeal and Bacterial Type Strains, Phase II (KMG-II): from individual species to whole genera.</title>
        <authorList>
            <person name="Goeker M."/>
        </authorList>
    </citation>
    <scope>NUCLEOTIDE SEQUENCE [LARGE SCALE GENOMIC DNA]</scope>
    <source>
        <strain evidence="3 4">DSM 21935</strain>
    </source>
</reference>
<dbReference type="GO" id="GO:0005524">
    <property type="term" value="F:ATP binding"/>
    <property type="evidence" value="ECO:0007669"/>
    <property type="project" value="UniProtKB-KW"/>
</dbReference>
<feature type="binding site" evidence="1">
    <location>
        <begin position="12"/>
        <end position="20"/>
    </location>
    <ligand>
        <name>ATP</name>
        <dbReference type="ChEBI" id="CHEBI:30616"/>
    </ligand>
</feature>
<dbReference type="Pfam" id="PF01712">
    <property type="entry name" value="dNK"/>
    <property type="match status" value="1"/>
</dbReference>
<comment type="caution">
    <text evidence="3">The sequence shown here is derived from an EMBL/GenBank/DDBJ whole genome shotgun (WGS) entry which is preliminary data.</text>
</comment>
<sequence length="216" mass="25818">MENQFEFIAIEGVIGVGKTSLAKLLTERRNARLVLEEFDENPFLPKFYEDRERYAFPTQMSFLASRFKQQQKMLSKDLFQQMTISDYIFEKDRIFARLNLQDDELALYDSIFNIMTGISAKPDLVIYLQSNVDRLMQNIRERDREYERHISRSYLQDLSDAYNHFFHHYNKSPLMTINTSEIDFVSNKKHLDYIEEQIFEQPVRGNTHIHIIPNDQ</sequence>
<dbReference type="CDD" id="cd01673">
    <property type="entry name" value="dNK"/>
    <property type="match status" value="1"/>
</dbReference>
<dbReference type="OrthoDB" id="9776634at2"/>
<name>A0A5D3YMZ8_9BACT</name>
<dbReference type="GO" id="GO:0019136">
    <property type="term" value="F:deoxynucleoside kinase activity"/>
    <property type="evidence" value="ECO:0007669"/>
    <property type="project" value="InterPro"/>
</dbReference>
<dbReference type="EMBL" id="VNHY01000002">
    <property type="protein sequence ID" value="TYP94097.1"/>
    <property type="molecule type" value="Genomic_DNA"/>
</dbReference>
<evidence type="ECO:0000313" key="3">
    <source>
        <dbReference type="EMBL" id="TYP94097.1"/>
    </source>
</evidence>
<keyword evidence="3" id="KW-0808">Transferase</keyword>
<organism evidence="3 4">
    <name type="scientific">Fodinibius salinus</name>
    <dbReference type="NCBI Taxonomy" id="860790"/>
    <lineage>
        <taxon>Bacteria</taxon>
        <taxon>Pseudomonadati</taxon>
        <taxon>Balneolota</taxon>
        <taxon>Balneolia</taxon>
        <taxon>Balneolales</taxon>
        <taxon>Balneolaceae</taxon>
        <taxon>Fodinibius</taxon>
    </lineage>
</organism>
<proteinExistence type="predicted"/>
<dbReference type="PANTHER" id="PTHR10513:SF46">
    <property type="entry name" value="DEOXYGUANOSINE KINASE"/>
    <property type="match status" value="1"/>
</dbReference>
<dbReference type="Proteomes" id="UP000324595">
    <property type="component" value="Unassembled WGS sequence"/>
</dbReference>
<accession>A0A5D3YMZ8</accession>
<dbReference type="PIRSF" id="PIRSF000705">
    <property type="entry name" value="DNK"/>
    <property type="match status" value="1"/>
</dbReference>
<keyword evidence="3" id="KW-0418">Kinase</keyword>
<dbReference type="InterPro" id="IPR050566">
    <property type="entry name" value="Deoxyribonucleoside_kinase"/>
</dbReference>
<keyword evidence="4" id="KW-1185">Reference proteome</keyword>
<keyword evidence="1" id="KW-0067">ATP-binding</keyword>